<reference evidence="1" key="3">
    <citation type="submission" date="2014-01" db="EMBL/GenBank/DDBJ databases">
        <title>Evolution of pathogenesis and genome organization in the Tremellales.</title>
        <authorList>
            <person name="Cuomo C."/>
            <person name="Litvintseva A."/>
            <person name="Heitman J."/>
            <person name="Chen Y."/>
            <person name="Sun S."/>
            <person name="Springer D."/>
            <person name="Dromer F."/>
            <person name="Young S."/>
            <person name="Zeng Q."/>
            <person name="Chapman S."/>
            <person name="Gujja S."/>
            <person name="Saif S."/>
            <person name="Birren B."/>
        </authorList>
    </citation>
    <scope>NUCLEOTIDE SEQUENCE</scope>
    <source>
        <strain evidence="1">CBS 10118</strain>
    </source>
</reference>
<protein>
    <recommendedName>
        <fullName evidence="4">F-box domain-containing protein</fullName>
    </recommendedName>
</protein>
<reference evidence="2" key="4">
    <citation type="submission" date="2024-02" db="EMBL/GenBank/DDBJ databases">
        <title>Comparative genomics of Cryptococcus and Kwoniella reveals pathogenesis evolution and contrasting modes of karyotype evolution via chromosome fusion or intercentromeric recombination.</title>
        <authorList>
            <person name="Coelho M.A."/>
            <person name="David-Palma M."/>
            <person name="Shea T."/>
            <person name="Bowers K."/>
            <person name="McGinley-Smith S."/>
            <person name="Mohammad A.W."/>
            <person name="Gnirke A."/>
            <person name="Yurkov A.M."/>
            <person name="Nowrousian M."/>
            <person name="Sun S."/>
            <person name="Cuomo C.A."/>
            <person name="Heitman J."/>
        </authorList>
    </citation>
    <scope>NUCLEOTIDE SEQUENCE</scope>
    <source>
        <strain evidence="2">CBS 10118</strain>
    </source>
</reference>
<proteinExistence type="predicted"/>
<dbReference type="OrthoDB" id="2565351at2759"/>
<organism evidence="1">
    <name type="scientific">Kwoniella bestiolae CBS 10118</name>
    <dbReference type="NCBI Taxonomy" id="1296100"/>
    <lineage>
        <taxon>Eukaryota</taxon>
        <taxon>Fungi</taxon>
        <taxon>Dikarya</taxon>
        <taxon>Basidiomycota</taxon>
        <taxon>Agaricomycotina</taxon>
        <taxon>Tremellomycetes</taxon>
        <taxon>Tremellales</taxon>
        <taxon>Cryptococcaceae</taxon>
        <taxon>Kwoniella</taxon>
    </lineage>
</organism>
<evidence type="ECO:0000313" key="1">
    <source>
        <dbReference type="EMBL" id="OCF29061.1"/>
    </source>
</evidence>
<dbReference type="EMBL" id="KI894018">
    <property type="protein sequence ID" value="OCF29061.1"/>
    <property type="molecule type" value="Genomic_DNA"/>
</dbReference>
<accession>A0A1B9GDG2</accession>
<dbReference type="AlphaFoldDB" id="A0A1B9GDG2"/>
<reference evidence="2" key="2">
    <citation type="submission" date="2013-07" db="EMBL/GenBank/DDBJ databases">
        <authorList>
            <consortium name="The Broad Institute Genome Sequencing Platform"/>
            <person name="Cuomo C."/>
            <person name="Litvintseva A."/>
            <person name="Chen Y."/>
            <person name="Heitman J."/>
            <person name="Sun S."/>
            <person name="Springer D."/>
            <person name="Dromer F."/>
            <person name="Young S.K."/>
            <person name="Zeng Q."/>
            <person name="Gargeya S."/>
            <person name="Fitzgerald M."/>
            <person name="Abouelleil A."/>
            <person name="Alvarado L."/>
            <person name="Berlin A.M."/>
            <person name="Chapman S.B."/>
            <person name="Dewar J."/>
            <person name="Goldberg J."/>
            <person name="Griggs A."/>
            <person name="Gujja S."/>
            <person name="Hansen M."/>
            <person name="Howarth C."/>
            <person name="Imamovic A."/>
            <person name="Larimer J."/>
            <person name="McCowan C."/>
            <person name="Murphy C."/>
            <person name="Pearson M."/>
            <person name="Priest M."/>
            <person name="Roberts A."/>
            <person name="Saif S."/>
            <person name="Shea T."/>
            <person name="Sykes S."/>
            <person name="Wortman J."/>
            <person name="Nusbaum C."/>
            <person name="Birren B."/>
        </authorList>
    </citation>
    <scope>NUCLEOTIDE SEQUENCE</scope>
    <source>
        <strain evidence="2">CBS 10118</strain>
    </source>
</reference>
<dbReference type="GeneID" id="30204951"/>
<gene>
    <name evidence="1" type="ORF">I302_00552</name>
    <name evidence="2" type="ORF">I302_101873</name>
</gene>
<dbReference type="Proteomes" id="UP000092730">
    <property type="component" value="Chromosome 1"/>
</dbReference>
<dbReference type="RefSeq" id="XP_019050131.1">
    <property type="nucleotide sequence ID" value="XM_019187253.1"/>
</dbReference>
<name>A0A1B9GDG2_9TREE</name>
<keyword evidence="3" id="KW-1185">Reference proteome</keyword>
<dbReference type="KEGG" id="kbi:30204951"/>
<dbReference type="VEuPathDB" id="FungiDB:I302_00552"/>
<sequence>MSPIKTFSDLPLEVLQDTLDHLQKSHQLATLASFQQTSKYFHKLSTPFIYKELIINQFKLARLLLTVTSTPSAGPDAVTNASPTLESTEFTPLYYNLRHTVKIILIQSDRYNGGNDIVCEEEQDDADCDGIASSPLTNVKSVEFSIKRKTSPLIIAIAQWIARSSSLDNVCLRWTDDAPILPEETGKEEMRFLQDLILSFTFADHPVNFVLHHAASFFPWSHCTPRAIFRLSYHKPFDLDLGTLVDNIKQPLLAGAIANAVDVKDRLSSGRLIIREDKLEPETQKAAIAEMIDDVKDFMAKIRFYGNMHTQKYDIEASQKWIEEVEWVYGEEAEKEPPCQVGGSKCSFF</sequence>
<reference evidence="1" key="1">
    <citation type="submission" date="2013-07" db="EMBL/GenBank/DDBJ databases">
        <title>The Genome Sequence of Cryptococcus bestiolae CBS10118.</title>
        <authorList>
            <consortium name="The Broad Institute Genome Sequencing Platform"/>
            <person name="Cuomo C."/>
            <person name="Litvintseva A."/>
            <person name="Chen Y."/>
            <person name="Heitman J."/>
            <person name="Sun S."/>
            <person name="Springer D."/>
            <person name="Dromer F."/>
            <person name="Young S.K."/>
            <person name="Zeng Q."/>
            <person name="Gargeya S."/>
            <person name="Fitzgerald M."/>
            <person name="Abouelleil A."/>
            <person name="Alvarado L."/>
            <person name="Berlin A.M."/>
            <person name="Chapman S.B."/>
            <person name="Dewar J."/>
            <person name="Goldberg J."/>
            <person name="Griggs A."/>
            <person name="Gujja S."/>
            <person name="Hansen M."/>
            <person name="Howarth C."/>
            <person name="Imamovic A."/>
            <person name="Larimer J."/>
            <person name="McCowan C."/>
            <person name="Murphy C."/>
            <person name="Pearson M."/>
            <person name="Priest M."/>
            <person name="Roberts A."/>
            <person name="Saif S."/>
            <person name="Shea T."/>
            <person name="Sykes S."/>
            <person name="Wortman J."/>
            <person name="Nusbaum C."/>
            <person name="Birren B."/>
        </authorList>
    </citation>
    <scope>NUCLEOTIDE SEQUENCE [LARGE SCALE GENOMIC DNA]</scope>
    <source>
        <strain evidence="1">CBS 10118</strain>
    </source>
</reference>
<dbReference type="EMBL" id="CP144541">
    <property type="protein sequence ID" value="WVW79903.1"/>
    <property type="molecule type" value="Genomic_DNA"/>
</dbReference>
<evidence type="ECO:0000313" key="2">
    <source>
        <dbReference type="EMBL" id="WVW79903.1"/>
    </source>
</evidence>
<evidence type="ECO:0000313" key="3">
    <source>
        <dbReference type="Proteomes" id="UP000092730"/>
    </source>
</evidence>
<evidence type="ECO:0008006" key="4">
    <source>
        <dbReference type="Google" id="ProtNLM"/>
    </source>
</evidence>